<dbReference type="InterPro" id="IPR013785">
    <property type="entry name" value="Aldolase_TIM"/>
</dbReference>
<dbReference type="SUPFAM" id="SSF51395">
    <property type="entry name" value="FMN-linked oxidoreductases"/>
    <property type="match status" value="1"/>
</dbReference>
<protein>
    <submittedName>
        <fullName evidence="4">Putative oxidoreductase</fullName>
        <ecNumber evidence="4">1.-.-.-</ecNumber>
    </submittedName>
</protein>
<keyword evidence="2 4" id="KW-0560">Oxidoreductase</keyword>
<dbReference type="Gene3D" id="3.20.20.70">
    <property type="entry name" value="Aldolase class I"/>
    <property type="match status" value="1"/>
</dbReference>
<evidence type="ECO:0000259" key="3">
    <source>
        <dbReference type="Pfam" id="PF00724"/>
    </source>
</evidence>
<dbReference type="GO" id="GO:0010181">
    <property type="term" value="F:FMN binding"/>
    <property type="evidence" value="ECO:0007669"/>
    <property type="project" value="InterPro"/>
</dbReference>
<dbReference type="EC" id="1.-.-.-" evidence="4"/>
<dbReference type="OrthoDB" id="8523426at2"/>
<dbReference type="Proteomes" id="UP000028653">
    <property type="component" value="Unassembled WGS sequence"/>
</dbReference>
<feature type="domain" description="NADH:flavin oxidoreductase/NADH oxidase N-terminal" evidence="3">
    <location>
        <begin position="12"/>
        <end position="330"/>
    </location>
</feature>
<keyword evidence="1" id="KW-0285">Flavoprotein</keyword>
<comment type="caution">
    <text evidence="4">The sequence shown here is derived from an EMBL/GenBank/DDBJ whole genome shotgun (WGS) entry which is preliminary data.</text>
</comment>
<organism evidence="4 5">
    <name type="scientific">Buttiauxella agrestis ATCC 33320</name>
    <dbReference type="NCBI Taxonomy" id="1006004"/>
    <lineage>
        <taxon>Bacteria</taxon>
        <taxon>Pseudomonadati</taxon>
        <taxon>Pseudomonadota</taxon>
        <taxon>Gammaproteobacteria</taxon>
        <taxon>Enterobacterales</taxon>
        <taxon>Enterobacteriaceae</taxon>
        <taxon>Buttiauxella</taxon>
    </lineage>
</organism>
<sequence length="372" mass="40628">MKQTPLLERFPLGKGVTLRNRIVMAPMTTWAGNDDGTVSHEEEAYYRRRVQDIGLVITGCTHVQENGIGFTGEFAAYDDKFIPGLKRLAIAAKSGGAPAILQIFHAGVKTSPELVSDIVAASAIPGDAGPFAPSVTPRELTCTEVETVIQDFGEATRRAIEAGFDGVELHGAHGFLLQNFFSPHSNRREDQWGGSFKNRMRFPLGVIESVRKTIAEHATNPFLMGYRISLDEHYEDGLRIDESLELVDRLVDEGIDYLHVSLGNALEARPVDAPNGPKVIEIVRDHLAGRIPLIVAGQLRTPEQAEDAVKAGVSLTAVGQGMVMNPDWVKFAGGKVEGKIALNIAASDVEQLAIPQKLWRVIEETTGWFTIR</sequence>
<dbReference type="AlphaFoldDB" id="A0A085FYY2"/>
<dbReference type="RefSeq" id="WP_034500272.1">
    <property type="nucleotide sequence ID" value="NZ_JMPI01000077.1"/>
</dbReference>
<dbReference type="STRING" id="1006004.GBAG_4397"/>
<dbReference type="InterPro" id="IPR001155">
    <property type="entry name" value="OxRdtase_FMN_N"/>
</dbReference>
<dbReference type="eggNOG" id="COG1902">
    <property type="taxonomic scope" value="Bacteria"/>
</dbReference>
<gene>
    <name evidence="4" type="ORF">GBAG_4397</name>
</gene>
<dbReference type="EMBL" id="JMPI01000077">
    <property type="protein sequence ID" value="KFC76677.1"/>
    <property type="molecule type" value="Genomic_DNA"/>
</dbReference>
<name>A0A085FYY2_9ENTR</name>
<evidence type="ECO:0000256" key="2">
    <source>
        <dbReference type="ARBA" id="ARBA00023002"/>
    </source>
</evidence>
<dbReference type="Pfam" id="PF00724">
    <property type="entry name" value="Oxidored_FMN"/>
    <property type="match status" value="1"/>
</dbReference>
<keyword evidence="5" id="KW-1185">Reference proteome</keyword>
<dbReference type="PANTHER" id="PTHR43656:SF2">
    <property type="entry name" value="BINDING OXIDOREDUCTASE, PUTATIVE (AFU_ORTHOLOGUE AFUA_2G08260)-RELATED"/>
    <property type="match status" value="1"/>
</dbReference>
<evidence type="ECO:0000313" key="4">
    <source>
        <dbReference type="EMBL" id="KFC76677.1"/>
    </source>
</evidence>
<dbReference type="GO" id="GO:0016491">
    <property type="term" value="F:oxidoreductase activity"/>
    <property type="evidence" value="ECO:0007669"/>
    <property type="project" value="UniProtKB-KW"/>
</dbReference>
<evidence type="ECO:0000313" key="5">
    <source>
        <dbReference type="Proteomes" id="UP000028653"/>
    </source>
</evidence>
<proteinExistence type="predicted"/>
<dbReference type="PANTHER" id="PTHR43656">
    <property type="entry name" value="BINDING OXIDOREDUCTASE, PUTATIVE (AFU_ORTHOLOGUE AFUA_2G08260)-RELATED"/>
    <property type="match status" value="1"/>
</dbReference>
<dbReference type="CDD" id="cd04735">
    <property type="entry name" value="OYE_like_4_FMN"/>
    <property type="match status" value="1"/>
</dbReference>
<accession>A0A085FYY2</accession>
<dbReference type="InterPro" id="IPR051799">
    <property type="entry name" value="NADH_flavin_oxidoreductase"/>
</dbReference>
<reference evidence="4 5" key="1">
    <citation type="submission" date="2014-05" db="EMBL/GenBank/DDBJ databases">
        <title>ATOL: Assembling a taxonomically balanced genome-scale reconstruction of the evolutionary history of the Enterobacteriaceae.</title>
        <authorList>
            <person name="Plunkett G.III."/>
            <person name="Neeno-Eckwall E.C."/>
            <person name="Glasner J.D."/>
            <person name="Perna N.T."/>
        </authorList>
    </citation>
    <scope>NUCLEOTIDE SEQUENCE [LARGE SCALE GENOMIC DNA]</scope>
    <source>
        <strain evidence="4 5">ATCC 33320</strain>
    </source>
</reference>
<evidence type="ECO:0000256" key="1">
    <source>
        <dbReference type="ARBA" id="ARBA00022630"/>
    </source>
</evidence>